<comment type="caution">
    <text evidence="1">The sequence shown here is derived from an EMBL/GenBank/DDBJ whole genome shotgun (WGS) entry which is preliminary data.</text>
</comment>
<dbReference type="AlphaFoldDB" id="A0A699H3T5"/>
<protein>
    <submittedName>
        <fullName evidence="1">Uncharacterized protein</fullName>
    </submittedName>
</protein>
<reference evidence="1" key="1">
    <citation type="journal article" date="2019" name="Sci. Rep.">
        <title>Draft genome of Tanacetum cinerariifolium, the natural source of mosquito coil.</title>
        <authorList>
            <person name="Yamashiro T."/>
            <person name="Shiraishi A."/>
            <person name="Satake H."/>
            <person name="Nakayama K."/>
        </authorList>
    </citation>
    <scope>NUCLEOTIDE SEQUENCE</scope>
</reference>
<dbReference type="EMBL" id="BKCJ010098601">
    <property type="protein sequence ID" value="GEX26892.1"/>
    <property type="molecule type" value="Genomic_DNA"/>
</dbReference>
<feature type="non-terminal residue" evidence="1">
    <location>
        <position position="110"/>
    </location>
</feature>
<sequence length="110" mass="12457">MRGRTSSQHIILRIFCPVAVMRESGDNSVTRKRKRRRHVAPVSEQDEDVALAMRLQREKFIGAFRGSQQPQEVQQQCRRSSVTTAMANLRAMASRAVKCALFMGLIKLIG</sequence>
<accession>A0A699H3T5</accession>
<organism evidence="1">
    <name type="scientific">Tanacetum cinerariifolium</name>
    <name type="common">Dalmatian daisy</name>
    <name type="synonym">Chrysanthemum cinerariifolium</name>
    <dbReference type="NCBI Taxonomy" id="118510"/>
    <lineage>
        <taxon>Eukaryota</taxon>
        <taxon>Viridiplantae</taxon>
        <taxon>Streptophyta</taxon>
        <taxon>Embryophyta</taxon>
        <taxon>Tracheophyta</taxon>
        <taxon>Spermatophyta</taxon>
        <taxon>Magnoliopsida</taxon>
        <taxon>eudicotyledons</taxon>
        <taxon>Gunneridae</taxon>
        <taxon>Pentapetalae</taxon>
        <taxon>asterids</taxon>
        <taxon>campanulids</taxon>
        <taxon>Asterales</taxon>
        <taxon>Asteraceae</taxon>
        <taxon>Asteroideae</taxon>
        <taxon>Anthemideae</taxon>
        <taxon>Anthemidinae</taxon>
        <taxon>Tanacetum</taxon>
    </lineage>
</organism>
<gene>
    <name evidence="1" type="ORF">Tci_298867</name>
</gene>
<proteinExistence type="predicted"/>
<evidence type="ECO:0000313" key="1">
    <source>
        <dbReference type="EMBL" id="GEX26892.1"/>
    </source>
</evidence>
<name>A0A699H3T5_TANCI</name>